<comment type="caution">
    <text evidence="1">The sequence shown here is derived from an EMBL/GenBank/DDBJ whole genome shotgun (WGS) entry which is preliminary data.</text>
</comment>
<evidence type="ECO:0000313" key="2">
    <source>
        <dbReference type="Proteomes" id="UP001177021"/>
    </source>
</evidence>
<evidence type="ECO:0000313" key="1">
    <source>
        <dbReference type="EMBL" id="CAJ2677759.1"/>
    </source>
</evidence>
<name>A0ACB0MAF0_TRIPR</name>
<dbReference type="Proteomes" id="UP001177021">
    <property type="component" value="Unassembled WGS sequence"/>
</dbReference>
<organism evidence="1 2">
    <name type="scientific">Trifolium pratense</name>
    <name type="common">Red clover</name>
    <dbReference type="NCBI Taxonomy" id="57577"/>
    <lineage>
        <taxon>Eukaryota</taxon>
        <taxon>Viridiplantae</taxon>
        <taxon>Streptophyta</taxon>
        <taxon>Embryophyta</taxon>
        <taxon>Tracheophyta</taxon>
        <taxon>Spermatophyta</taxon>
        <taxon>Magnoliopsida</taxon>
        <taxon>eudicotyledons</taxon>
        <taxon>Gunneridae</taxon>
        <taxon>Pentapetalae</taxon>
        <taxon>rosids</taxon>
        <taxon>fabids</taxon>
        <taxon>Fabales</taxon>
        <taxon>Fabaceae</taxon>
        <taxon>Papilionoideae</taxon>
        <taxon>50 kb inversion clade</taxon>
        <taxon>NPAAA clade</taxon>
        <taxon>Hologalegina</taxon>
        <taxon>IRL clade</taxon>
        <taxon>Trifolieae</taxon>
        <taxon>Trifolium</taxon>
    </lineage>
</organism>
<protein>
    <submittedName>
        <fullName evidence="1">Uncharacterized protein</fullName>
    </submittedName>
</protein>
<keyword evidence="2" id="KW-1185">Reference proteome</keyword>
<gene>
    <name evidence="1" type="ORF">MILVUS5_LOCUS40193</name>
</gene>
<proteinExistence type="predicted"/>
<dbReference type="EMBL" id="CASHSV030000823">
    <property type="protein sequence ID" value="CAJ2677759.1"/>
    <property type="molecule type" value="Genomic_DNA"/>
</dbReference>
<accession>A0ACB0MAF0</accession>
<reference evidence="1" key="1">
    <citation type="submission" date="2023-10" db="EMBL/GenBank/DDBJ databases">
        <authorList>
            <person name="Rodriguez Cubillos JULIANA M."/>
            <person name="De Vega J."/>
        </authorList>
    </citation>
    <scope>NUCLEOTIDE SEQUENCE</scope>
</reference>
<sequence>MYGSPFSLIGSWGYYLFAGIVACRWRELFLDFLHIALFTSRDKCLKLRNQIILLLMFFKSVMVCSMLWFVALFEILL</sequence>